<organism evidence="2 3">
    <name type="scientific">Candidatus Doudnabacteria bacterium RIFCSPHIGHO2_01_FULL_50_11</name>
    <dbReference type="NCBI Taxonomy" id="1817828"/>
    <lineage>
        <taxon>Bacteria</taxon>
        <taxon>Candidatus Doudnaibacteriota</taxon>
    </lineage>
</organism>
<dbReference type="InterPro" id="IPR045584">
    <property type="entry name" value="Pilin-like"/>
</dbReference>
<protein>
    <recommendedName>
        <fullName evidence="4">Type II secretion system protein J</fullName>
    </recommendedName>
</protein>
<evidence type="ECO:0000313" key="3">
    <source>
        <dbReference type="Proteomes" id="UP000178377"/>
    </source>
</evidence>
<dbReference type="SUPFAM" id="SSF54523">
    <property type="entry name" value="Pili subunits"/>
    <property type="match status" value="1"/>
</dbReference>
<comment type="caution">
    <text evidence="2">The sequence shown here is derived from an EMBL/GenBank/DDBJ whole genome shotgun (WGS) entry which is preliminary data.</text>
</comment>
<evidence type="ECO:0000256" key="1">
    <source>
        <dbReference type="SAM" id="Phobius"/>
    </source>
</evidence>
<dbReference type="InterPro" id="IPR012902">
    <property type="entry name" value="N_methyl_site"/>
</dbReference>
<dbReference type="NCBIfam" id="TIGR02532">
    <property type="entry name" value="IV_pilin_GFxxxE"/>
    <property type="match status" value="1"/>
</dbReference>
<dbReference type="AlphaFoldDB" id="A0A1F5PI41"/>
<reference evidence="2 3" key="1">
    <citation type="journal article" date="2016" name="Nat. Commun.">
        <title>Thousands of microbial genomes shed light on interconnected biogeochemical processes in an aquifer system.</title>
        <authorList>
            <person name="Anantharaman K."/>
            <person name="Brown C.T."/>
            <person name="Hug L.A."/>
            <person name="Sharon I."/>
            <person name="Castelle C.J."/>
            <person name="Probst A.J."/>
            <person name="Thomas B.C."/>
            <person name="Singh A."/>
            <person name="Wilkins M.J."/>
            <person name="Karaoz U."/>
            <person name="Brodie E.L."/>
            <person name="Williams K.H."/>
            <person name="Hubbard S.S."/>
            <person name="Banfield J.F."/>
        </authorList>
    </citation>
    <scope>NUCLEOTIDE SEQUENCE [LARGE SCALE GENOMIC DNA]</scope>
</reference>
<proteinExistence type="predicted"/>
<keyword evidence="1" id="KW-1133">Transmembrane helix</keyword>
<accession>A0A1F5PI41</accession>
<dbReference type="Proteomes" id="UP000178377">
    <property type="component" value="Unassembled WGS sequence"/>
</dbReference>
<keyword evidence="1" id="KW-0472">Membrane</keyword>
<dbReference type="EMBL" id="MFEO01000023">
    <property type="protein sequence ID" value="OGE89332.1"/>
    <property type="molecule type" value="Genomic_DNA"/>
</dbReference>
<sequence length="183" mass="20100">MEGFTLVELVVVVALFSITAFLVANLFLGQNSLYQYYTAEIGTGRSERLALDRIVSITRQAESILSSRTFSGTTYTTDSQTLILRLKTVNPSNDFVPATFDYIVWYRDAGNPRKLVETIEADSQSRLLSTARVLADNITGLSFTYDNASVSLAREVTVSLAANESFKNSSSTIESVASAKLRN</sequence>
<name>A0A1F5PI41_9BACT</name>
<dbReference type="STRING" id="1817828.A2722_02985"/>
<gene>
    <name evidence="2" type="ORF">A2722_02985</name>
</gene>
<feature type="transmembrane region" description="Helical" evidence="1">
    <location>
        <begin position="6"/>
        <end position="28"/>
    </location>
</feature>
<evidence type="ECO:0008006" key="4">
    <source>
        <dbReference type="Google" id="ProtNLM"/>
    </source>
</evidence>
<keyword evidence="1" id="KW-0812">Transmembrane</keyword>
<dbReference type="PROSITE" id="PS00409">
    <property type="entry name" value="PROKAR_NTER_METHYL"/>
    <property type="match status" value="1"/>
</dbReference>
<evidence type="ECO:0000313" key="2">
    <source>
        <dbReference type="EMBL" id="OGE89332.1"/>
    </source>
</evidence>